<dbReference type="EMBL" id="NBNE01001247">
    <property type="protein sequence ID" value="OWZ14844.1"/>
    <property type="molecule type" value="Genomic_DNA"/>
</dbReference>
<proteinExistence type="predicted"/>
<comment type="caution">
    <text evidence="1">The sequence shown here is derived from an EMBL/GenBank/DDBJ whole genome shotgun (WGS) entry which is preliminary data.</text>
</comment>
<accession>A0A225WBT1</accession>
<organism evidence="1 2">
    <name type="scientific">Phytophthora megakarya</name>
    <dbReference type="NCBI Taxonomy" id="4795"/>
    <lineage>
        <taxon>Eukaryota</taxon>
        <taxon>Sar</taxon>
        <taxon>Stramenopiles</taxon>
        <taxon>Oomycota</taxon>
        <taxon>Peronosporomycetes</taxon>
        <taxon>Peronosporales</taxon>
        <taxon>Peronosporaceae</taxon>
        <taxon>Phytophthora</taxon>
    </lineage>
</organism>
<sequence length="66" mass="7714">MLRMAKKAVRNTSMQYYLQAKLWLLEQLLQHQAALEARLLKMEKPLDGFRMKRDGGGLHLHAPRVI</sequence>
<evidence type="ECO:0000313" key="2">
    <source>
        <dbReference type="Proteomes" id="UP000198211"/>
    </source>
</evidence>
<evidence type="ECO:0000313" key="1">
    <source>
        <dbReference type="EMBL" id="OWZ14844.1"/>
    </source>
</evidence>
<keyword evidence="2" id="KW-1185">Reference proteome</keyword>
<name>A0A225WBT1_9STRA</name>
<reference evidence="2" key="1">
    <citation type="submission" date="2017-03" db="EMBL/GenBank/DDBJ databases">
        <title>Phytopthora megakarya and P. palmivora, two closely related causual agents of cacao black pod achieved similar genome size and gene model numbers by different mechanisms.</title>
        <authorList>
            <person name="Ali S."/>
            <person name="Shao J."/>
            <person name="Larry D.J."/>
            <person name="Kronmiller B."/>
            <person name="Shen D."/>
            <person name="Strem M.D."/>
            <person name="Melnick R.L."/>
            <person name="Guiltinan M.J."/>
            <person name="Tyler B.M."/>
            <person name="Meinhardt L.W."/>
            <person name="Bailey B.A."/>
        </authorList>
    </citation>
    <scope>NUCLEOTIDE SEQUENCE [LARGE SCALE GENOMIC DNA]</scope>
    <source>
        <strain evidence="2">zdho120</strain>
    </source>
</reference>
<gene>
    <name evidence="1" type="ORF">PHMEG_00011603</name>
</gene>
<dbReference type="AlphaFoldDB" id="A0A225WBT1"/>
<protein>
    <submittedName>
        <fullName evidence="1">Uncharacterized protein</fullName>
    </submittedName>
</protein>
<dbReference type="Proteomes" id="UP000198211">
    <property type="component" value="Unassembled WGS sequence"/>
</dbReference>